<evidence type="ECO:0000256" key="2">
    <source>
        <dbReference type="SAM" id="Coils"/>
    </source>
</evidence>
<dbReference type="EMBL" id="QJNU01000079">
    <property type="protein sequence ID" value="RYP07872.1"/>
    <property type="molecule type" value="Genomic_DNA"/>
</dbReference>
<feature type="compositionally biased region" description="Low complexity" evidence="3">
    <location>
        <begin position="356"/>
        <end position="366"/>
    </location>
</feature>
<evidence type="ECO:0000256" key="3">
    <source>
        <dbReference type="SAM" id="MobiDB-lite"/>
    </source>
</evidence>
<dbReference type="GO" id="GO:0006325">
    <property type="term" value="P:chromatin organization"/>
    <property type="evidence" value="ECO:0007669"/>
    <property type="project" value="UniProtKB-ARBA"/>
</dbReference>
<feature type="compositionally biased region" description="Pro residues" evidence="3">
    <location>
        <begin position="367"/>
        <end position="390"/>
    </location>
</feature>
<comment type="caution">
    <text evidence="5">The sequence shown here is derived from an EMBL/GenBank/DDBJ whole genome shotgun (WGS) entry which is preliminary data.</text>
</comment>
<feature type="compositionally biased region" description="Polar residues" evidence="3">
    <location>
        <begin position="392"/>
        <end position="410"/>
    </location>
</feature>
<dbReference type="PANTHER" id="PTHR15398">
    <property type="entry name" value="BROMODOMAIN-CONTAINING PROTEIN 8"/>
    <property type="match status" value="1"/>
</dbReference>
<keyword evidence="2" id="KW-0175">Coiled coil</keyword>
<feature type="compositionally biased region" description="Pro residues" evidence="3">
    <location>
        <begin position="227"/>
        <end position="242"/>
    </location>
</feature>
<proteinExistence type="predicted"/>
<feature type="region of interest" description="Disordered" evidence="3">
    <location>
        <begin position="90"/>
        <end position="122"/>
    </location>
</feature>
<feature type="compositionally biased region" description="Acidic residues" evidence="3">
    <location>
        <begin position="964"/>
        <end position="973"/>
    </location>
</feature>
<feature type="compositionally biased region" description="Low complexity" evidence="3">
    <location>
        <begin position="536"/>
        <end position="557"/>
    </location>
</feature>
<feature type="compositionally biased region" description="Polar residues" evidence="3">
    <location>
        <begin position="286"/>
        <end position="317"/>
    </location>
</feature>
<feature type="compositionally biased region" description="Low complexity" evidence="3">
    <location>
        <begin position="243"/>
        <end position="256"/>
    </location>
</feature>
<feature type="region of interest" description="Disordered" evidence="3">
    <location>
        <begin position="885"/>
        <end position="907"/>
    </location>
</feature>
<organism evidence="5 6">
    <name type="scientific">Monosporascus ibericus</name>
    <dbReference type="NCBI Taxonomy" id="155417"/>
    <lineage>
        <taxon>Eukaryota</taxon>
        <taxon>Fungi</taxon>
        <taxon>Dikarya</taxon>
        <taxon>Ascomycota</taxon>
        <taxon>Pezizomycotina</taxon>
        <taxon>Sordariomycetes</taxon>
        <taxon>Xylariomycetidae</taxon>
        <taxon>Xylariales</taxon>
        <taxon>Xylariales incertae sedis</taxon>
        <taxon>Monosporascus</taxon>
    </lineage>
</organism>
<dbReference type="Gene3D" id="1.20.920.10">
    <property type="entry name" value="Bromodomain-like"/>
    <property type="match status" value="1"/>
</dbReference>
<feature type="domain" description="Bromo" evidence="4">
    <location>
        <begin position="780"/>
        <end position="882"/>
    </location>
</feature>
<keyword evidence="1" id="KW-0103">Bromodomain</keyword>
<dbReference type="SUPFAM" id="SSF47370">
    <property type="entry name" value="Bromodomain"/>
    <property type="match status" value="1"/>
</dbReference>
<feature type="compositionally biased region" description="Low complexity" evidence="3">
    <location>
        <begin position="586"/>
        <end position="597"/>
    </location>
</feature>
<feature type="compositionally biased region" description="Pro residues" evidence="3">
    <location>
        <begin position="576"/>
        <end position="585"/>
    </location>
</feature>
<feature type="compositionally biased region" description="Pro residues" evidence="3">
    <location>
        <begin position="460"/>
        <end position="476"/>
    </location>
</feature>
<feature type="region of interest" description="Disordered" evidence="3">
    <location>
        <begin position="936"/>
        <end position="983"/>
    </location>
</feature>
<dbReference type="Pfam" id="PF00439">
    <property type="entry name" value="Bromodomain"/>
    <property type="match status" value="1"/>
</dbReference>
<protein>
    <recommendedName>
        <fullName evidence="4">Bromo domain-containing protein</fullName>
    </recommendedName>
</protein>
<feature type="coiled-coil region" evidence="2">
    <location>
        <begin position="141"/>
        <end position="168"/>
    </location>
</feature>
<feature type="compositionally biased region" description="Pro residues" evidence="3">
    <location>
        <begin position="206"/>
        <end position="216"/>
    </location>
</feature>
<dbReference type="GO" id="GO:0035267">
    <property type="term" value="C:NuA4 histone acetyltransferase complex"/>
    <property type="evidence" value="ECO:0007669"/>
    <property type="project" value="TreeGrafter"/>
</dbReference>
<evidence type="ECO:0000256" key="1">
    <source>
        <dbReference type="ARBA" id="ARBA00023117"/>
    </source>
</evidence>
<dbReference type="InterPro" id="IPR036427">
    <property type="entry name" value="Bromodomain-like_sf"/>
</dbReference>
<name>A0A4Q4TMY8_9PEZI</name>
<dbReference type="OrthoDB" id="21449at2759"/>
<dbReference type="InterPro" id="IPR001487">
    <property type="entry name" value="Bromodomain"/>
</dbReference>
<dbReference type="STRING" id="155417.A0A4Q4TMY8"/>
<evidence type="ECO:0000313" key="5">
    <source>
        <dbReference type="EMBL" id="RYP07872.1"/>
    </source>
</evidence>
<gene>
    <name evidence="5" type="ORF">DL764_002238</name>
</gene>
<dbReference type="AlphaFoldDB" id="A0A4Q4TMY8"/>
<sequence>MISVRVVLIDFLGPQSWRQFSLPSDAQVSSITDEELLAKYGFINGAFNRISDELKSTPLVREQQTYDVVRLSPDALQELALQLLREEQRQEAEAADKNSGGLSPNSRKRKLQSPPLPTLEEAHKYTDRLPILVDRLYARFRENIVRGIREDEQRIEALQREIGEIERGEWNDEVNGRPETQAAIKVAPAAIDDANFVKTNGQAQATPPPVPPPPGPHDLGSTVEPTRTPPPAPAPAPTPTPAAHPQADWRPTQPTASPLPPPVRPPSEVHQIAQDRRPQEPIRPPNGTSPVLQHPQAVQSYSPRPTSVTPQPPTAESLQRPENLAQVRSPAPSHVAPSQASHAQTPALKWEPPYQPNQYQNSQYPQNPLPSPRPPYNVGPTRPPNYPPPTAGHQQSQAYAGGRQTPTQFAQPSRASPQIQSQPSPPVLLPPQNTGQLPPSLPSLPLNATPDGAGQQVPQYRPPSVPTPGPKPPGAPPSSYTQPSVPTAPVQTPVRPSSAVPTPAAHPLGSATKGPVQAAPRPLATNSPRPPQAPVSHTPTQKQQQQQQSIPQPHTPSYSTTAQHPPTPRPEQPEQPLQPPQPLPAQTPVAAPQPVRPVSLPQTPLGLNVSSHVIRGHGTKWVSTPTPATPRVEQLSGYFDTESPAYEPLSPPLRPVQLPKTSPNQSGKKELPRIDMSAARFKAKQPRSAQKAGFALSQAEGPPTAPDFSGSRIKKEEATPRASEDGGDTDGDESSQSRPRMPPTTANKRKREDSPVEREPPGPPTHVLWTRSFNKVSASALEQVISHRHANMFAHAVKEREAPGYRNIVLQPQDLNNIRRAINHGHRAATATAATLPDLEPNAGSIWLPISVDLVPPRGIINIAQLEREIVHMFANAIMYAPDPNRGVGPSFLRERNDDSTDDNDDALGYEVDEDAIVKDTRSMFVEVEKLLSDLRNEVARNAPPPVGGPGSRSMSVVGGEVSTAEDEADEPSGDAKRRRVRG</sequence>
<evidence type="ECO:0000313" key="6">
    <source>
        <dbReference type="Proteomes" id="UP000293360"/>
    </source>
</evidence>
<feature type="compositionally biased region" description="Basic and acidic residues" evidence="3">
    <location>
        <begin position="750"/>
        <end position="760"/>
    </location>
</feature>
<accession>A0A4Q4TMY8</accession>
<feature type="compositionally biased region" description="Low complexity" evidence="3">
    <location>
        <begin position="411"/>
        <end position="422"/>
    </location>
</feature>
<keyword evidence="6" id="KW-1185">Reference proteome</keyword>
<feature type="compositionally biased region" description="Basic and acidic residues" evidence="3">
    <location>
        <begin position="713"/>
        <end position="724"/>
    </location>
</feature>
<evidence type="ECO:0000259" key="4">
    <source>
        <dbReference type="Pfam" id="PF00439"/>
    </source>
</evidence>
<feature type="region of interest" description="Disordered" evidence="3">
    <location>
        <begin position="618"/>
        <end position="768"/>
    </location>
</feature>
<feature type="region of interest" description="Disordered" evidence="3">
    <location>
        <begin position="200"/>
        <end position="606"/>
    </location>
</feature>
<reference evidence="5 6" key="1">
    <citation type="submission" date="2018-06" db="EMBL/GenBank/DDBJ databases">
        <title>Complete Genomes of Monosporascus.</title>
        <authorList>
            <person name="Robinson A.J."/>
            <person name="Natvig D.O."/>
        </authorList>
    </citation>
    <scope>NUCLEOTIDE SEQUENCE [LARGE SCALE GENOMIC DNA]</scope>
    <source>
        <strain evidence="5 6">CBS 110550</strain>
    </source>
</reference>
<dbReference type="PANTHER" id="PTHR15398:SF4">
    <property type="entry name" value="BROMODOMAIN-CONTAINING PROTEIN 8 ISOFORM X1"/>
    <property type="match status" value="1"/>
</dbReference>
<dbReference type="Proteomes" id="UP000293360">
    <property type="component" value="Unassembled WGS sequence"/>
</dbReference>